<feature type="transmembrane region" description="Helical" evidence="6">
    <location>
        <begin position="91"/>
        <end position="114"/>
    </location>
</feature>
<dbReference type="RefSeq" id="XP_025419974.1">
    <property type="nucleotide sequence ID" value="XM_025564189.1"/>
</dbReference>
<comment type="similarity">
    <text evidence="6">Belongs to the insect chemoreceptor superfamily. Gustatory receptor (GR) family.</text>
</comment>
<dbReference type="Proteomes" id="UP000694846">
    <property type="component" value="Unplaced"/>
</dbReference>
<evidence type="ECO:0000256" key="6">
    <source>
        <dbReference type="RuleBase" id="RU363108"/>
    </source>
</evidence>
<evidence type="ECO:0000256" key="3">
    <source>
        <dbReference type="ARBA" id="ARBA00022692"/>
    </source>
</evidence>
<keyword evidence="7" id="KW-1185">Reference proteome</keyword>
<evidence type="ECO:0000256" key="4">
    <source>
        <dbReference type="ARBA" id="ARBA00022989"/>
    </source>
</evidence>
<dbReference type="InterPro" id="IPR013604">
    <property type="entry name" value="7TM_chemorcpt"/>
</dbReference>
<keyword evidence="2 6" id="KW-1003">Cell membrane</keyword>
<dbReference type="GeneID" id="112690227"/>
<dbReference type="AlphaFoldDB" id="A0A8B8G9T0"/>
<dbReference type="GO" id="GO:0007165">
    <property type="term" value="P:signal transduction"/>
    <property type="evidence" value="ECO:0007669"/>
    <property type="project" value="UniProtKB-KW"/>
</dbReference>
<keyword evidence="4 6" id="KW-1133">Transmembrane helix</keyword>
<evidence type="ECO:0000256" key="1">
    <source>
        <dbReference type="ARBA" id="ARBA00004651"/>
    </source>
</evidence>
<keyword evidence="3 6" id="KW-0812">Transmembrane</keyword>
<evidence type="ECO:0000256" key="5">
    <source>
        <dbReference type="ARBA" id="ARBA00023136"/>
    </source>
</evidence>
<evidence type="ECO:0000313" key="8">
    <source>
        <dbReference type="RefSeq" id="XP_025419974.1"/>
    </source>
</evidence>
<keyword evidence="6" id="KW-0675">Receptor</keyword>
<organism evidence="7 8">
    <name type="scientific">Sipha flava</name>
    <name type="common">yellow sugarcane aphid</name>
    <dbReference type="NCBI Taxonomy" id="143950"/>
    <lineage>
        <taxon>Eukaryota</taxon>
        <taxon>Metazoa</taxon>
        <taxon>Ecdysozoa</taxon>
        <taxon>Arthropoda</taxon>
        <taxon>Hexapoda</taxon>
        <taxon>Insecta</taxon>
        <taxon>Pterygota</taxon>
        <taxon>Neoptera</taxon>
        <taxon>Paraneoptera</taxon>
        <taxon>Hemiptera</taxon>
        <taxon>Sternorrhyncha</taxon>
        <taxon>Aphidomorpha</taxon>
        <taxon>Aphidoidea</taxon>
        <taxon>Aphididae</taxon>
        <taxon>Sipha</taxon>
    </lineage>
</organism>
<gene>
    <name evidence="8" type="primary">LOC112690227</name>
</gene>
<protein>
    <recommendedName>
        <fullName evidence="6">Gustatory receptor</fullName>
    </recommendedName>
</protein>
<proteinExistence type="inferred from homology"/>
<evidence type="ECO:0000256" key="2">
    <source>
        <dbReference type="ARBA" id="ARBA00022475"/>
    </source>
</evidence>
<dbReference type="OrthoDB" id="6625921at2759"/>
<feature type="transmembrane region" description="Helical" evidence="6">
    <location>
        <begin position="269"/>
        <end position="288"/>
    </location>
</feature>
<dbReference type="GO" id="GO:0050909">
    <property type="term" value="P:sensory perception of taste"/>
    <property type="evidence" value="ECO:0007669"/>
    <property type="project" value="InterPro"/>
</dbReference>
<comment type="subcellular location">
    <subcellularLocation>
        <location evidence="1 6">Cell membrane</location>
        <topology evidence="1 6">Multi-pass membrane protein</topology>
    </subcellularLocation>
</comment>
<reference evidence="8" key="1">
    <citation type="submission" date="2025-08" db="UniProtKB">
        <authorList>
            <consortium name="RefSeq"/>
        </authorList>
    </citation>
    <scope>IDENTIFICATION</scope>
    <source>
        <tissue evidence="8">Whole body</tissue>
    </source>
</reference>
<sequence length="308" mass="34658">MLEMYNVPITVTTAASRSFFDRLCDPFFSAFRVLGMCPYTRNRNGVFRKKIVSASAVYTLLTGVVCGYLTVRVIKARFQLPPPVPMSDFNCLLMGFSYITFFSPSLVVPILMWFETSKLQAYLHEWQVFQENYNRVIGRSDEAVTLVERRVNGIFRSILALLSIVGVTFAWTSALNDVPALVCAMKSISTVALITGFWSVGTKAIAIINENYRKKLQMCVDNVVFLILKMKSSMTWQKSNYIQITLFLNAVNQYPPKVNVLGFYEINRGLFGSILSLLVTYLIVLVQLNSSFAPAPSSNGFNNNNTLT</sequence>
<dbReference type="GO" id="GO:0005886">
    <property type="term" value="C:plasma membrane"/>
    <property type="evidence" value="ECO:0007669"/>
    <property type="project" value="UniProtKB-SubCell"/>
</dbReference>
<keyword evidence="5 6" id="KW-0472">Membrane</keyword>
<feature type="transmembrane region" description="Helical" evidence="6">
    <location>
        <begin position="158"/>
        <end position="175"/>
    </location>
</feature>
<evidence type="ECO:0000313" key="7">
    <source>
        <dbReference type="Proteomes" id="UP000694846"/>
    </source>
</evidence>
<comment type="function">
    <text evidence="6">Gustatory receptor which mediates acceptance or avoidance behavior, depending on its substrates.</text>
</comment>
<dbReference type="Pfam" id="PF08395">
    <property type="entry name" value="7tm_7"/>
    <property type="match status" value="2"/>
</dbReference>
<comment type="caution">
    <text evidence="6">Lacks conserved residue(s) required for the propagation of feature annotation.</text>
</comment>
<keyword evidence="6" id="KW-0807">Transducer</keyword>
<feature type="transmembrane region" description="Helical" evidence="6">
    <location>
        <begin position="51"/>
        <end position="71"/>
    </location>
</feature>
<name>A0A8B8G9T0_9HEMI</name>
<accession>A0A8B8G9T0</accession>
<feature type="transmembrane region" description="Helical" evidence="6">
    <location>
        <begin position="187"/>
        <end position="208"/>
    </location>
</feature>